<organism evidence="3 4">
    <name type="scientific">Pseudonocardia parietis</name>
    <dbReference type="NCBI Taxonomy" id="570936"/>
    <lineage>
        <taxon>Bacteria</taxon>
        <taxon>Bacillati</taxon>
        <taxon>Actinomycetota</taxon>
        <taxon>Actinomycetes</taxon>
        <taxon>Pseudonocardiales</taxon>
        <taxon>Pseudonocardiaceae</taxon>
        <taxon>Pseudonocardia</taxon>
    </lineage>
</organism>
<sequence length="311" mass="32878">MNDHTGTVPPGVEYHRVLAGDTRRIGRGLLAIALLIGGLTVFAIVLLPAAALVDASIGTEGRVAYTPLVHAAGMVAIALLIPWSMAIQRWLYGVPGPSLHSVVSKFRFDVFGRALMFTGPAWVIVLVIQYWNPLPQSAWAYSDVLWMLAATILLTPLQAAGEEYGLRGLVLRVAGGWTRGARAGLAVGVLVSSGIFAVIHLSTDPWLNLSYLIFAVGTALITWRTGGIEIAIVLHAVYNTLTFIFDAALRTDVATVSTDRSAGVGTAAVLIPSAVVVATTLVVWLYTRRTGPARTPELGRHVAGTPVGAVG</sequence>
<comment type="caution">
    <text evidence="3">The sequence shown here is derived from an EMBL/GenBank/DDBJ whole genome shotgun (WGS) entry which is preliminary data.</text>
</comment>
<dbReference type="Proteomes" id="UP001519295">
    <property type="component" value="Unassembled WGS sequence"/>
</dbReference>
<feature type="domain" description="CAAX prenyl protease 2/Lysostaphin resistance protein A-like" evidence="2">
    <location>
        <begin position="146"/>
        <end position="240"/>
    </location>
</feature>
<dbReference type="RefSeq" id="WP_210027562.1">
    <property type="nucleotide sequence ID" value="NZ_JAGINU010000001.1"/>
</dbReference>
<keyword evidence="3" id="KW-0378">Hydrolase</keyword>
<feature type="transmembrane region" description="Helical" evidence="1">
    <location>
        <begin position="63"/>
        <end position="83"/>
    </location>
</feature>
<feature type="transmembrane region" description="Helical" evidence="1">
    <location>
        <begin position="230"/>
        <end position="249"/>
    </location>
</feature>
<evidence type="ECO:0000313" key="3">
    <source>
        <dbReference type="EMBL" id="MBP2367427.1"/>
    </source>
</evidence>
<evidence type="ECO:0000259" key="2">
    <source>
        <dbReference type="Pfam" id="PF02517"/>
    </source>
</evidence>
<dbReference type="EMBL" id="JAGINU010000001">
    <property type="protein sequence ID" value="MBP2367427.1"/>
    <property type="molecule type" value="Genomic_DNA"/>
</dbReference>
<dbReference type="GO" id="GO:0008233">
    <property type="term" value="F:peptidase activity"/>
    <property type="evidence" value="ECO:0007669"/>
    <property type="project" value="UniProtKB-KW"/>
</dbReference>
<keyword evidence="1" id="KW-1133">Transmembrane helix</keyword>
<accession>A0ABS4VU22</accession>
<feature type="transmembrane region" description="Helical" evidence="1">
    <location>
        <begin position="138"/>
        <end position="159"/>
    </location>
</feature>
<name>A0ABS4VU22_9PSEU</name>
<evidence type="ECO:0000313" key="4">
    <source>
        <dbReference type="Proteomes" id="UP001519295"/>
    </source>
</evidence>
<gene>
    <name evidence="3" type="ORF">JOF36_003123</name>
</gene>
<keyword evidence="1" id="KW-0472">Membrane</keyword>
<feature type="transmembrane region" description="Helical" evidence="1">
    <location>
        <begin position="205"/>
        <end position="223"/>
    </location>
</feature>
<proteinExistence type="predicted"/>
<dbReference type="GO" id="GO:0006508">
    <property type="term" value="P:proteolysis"/>
    <property type="evidence" value="ECO:0007669"/>
    <property type="project" value="UniProtKB-KW"/>
</dbReference>
<feature type="transmembrane region" description="Helical" evidence="1">
    <location>
        <begin position="261"/>
        <end position="286"/>
    </location>
</feature>
<evidence type="ECO:0000256" key="1">
    <source>
        <dbReference type="SAM" id="Phobius"/>
    </source>
</evidence>
<feature type="transmembrane region" description="Helical" evidence="1">
    <location>
        <begin position="180"/>
        <end position="199"/>
    </location>
</feature>
<keyword evidence="3" id="KW-0645">Protease</keyword>
<dbReference type="Pfam" id="PF02517">
    <property type="entry name" value="Rce1-like"/>
    <property type="match status" value="1"/>
</dbReference>
<dbReference type="InterPro" id="IPR003675">
    <property type="entry name" value="Rce1/LyrA-like_dom"/>
</dbReference>
<reference evidence="3 4" key="1">
    <citation type="submission" date="2021-03" db="EMBL/GenBank/DDBJ databases">
        <title>Sequencing the genomes of 1000 actinobacteria strains.</title>
        <authorList>
            <person name="Klenk H.-P."/>
        </authorList>
    </citation>
    <scope>NUCLEOTIDE SEQUENCE [LARGE SCALE GENOMIC DNA]</scope>
    <source>
        <strain evidence="3 4">DSM 45256</strain>
    </source>
</reference>
<feature type="transmembrane region" description="Helical" evidence="1">
    <location>
        <begin position="29"/>
        <end position="51"/>
    </location>
</feature>
<protein>
    <submittedName>
        <fullName evidence="3">Membrane protease YdiL (CAAX protease family)</fullName>
    </submittedName>
</protein>
<keyword evidence="4" id="KW-1185">Reference proteome</keyword>
<feature type="transmembrane region" description="Helical" evidence="1">
    <location>
        <begin position="114"/>
        <end position="132"/>
    </location>
</feature>
<keyword evidence="1" id="KW-0812">Transmembrane</keyword>